<evidence type="ECO:0000313" key="1">
    <source>
        <dbReference type="EMBL" id="ADU86909.1"/>
    </source>
</evidence>
<dbReference type="PDB" id="6XSO">
    <property type="method" value="X-ray"/>
    <property type="resolution" value="1.50 A"/>
    <property type="chains" value="A/B=24-383"/>
</dbReference>
<keyword evidence="2" id="KW-0002">3D-structure</keyword>
<reference evidence="2" key="2">
    <citation type="journal article" date="2020" name="J. Biol. Chem.">
        <title>A structural and kinetic survey of GH5_4 endoglucanases reveals determinants of broad substrate specificity and opportunities for biomass hydrolysis.</title>
        <authorList>
            <person name="Glasgow E.M."/>
            <person name="Kemna E.I."/>
            <person name="Bingman C.A."/>
            <person name="Ing N."/>
            <person name="Deng K."/>
            <person name="Bianchetti C.M."/>
            <person name="Takasuka T.E."/>
            <person name="Northen T.R."/>
            <person name="Fox B.G."/>
        </authorList>
    </citation>
    <scope>X-RAY CRYSTALLOGRAPHY (1.50 ANGSTROMS) OF 24-383</scope>
</reference>
<sequence length="575" mass="63904">MKRLFTLFTGLFLMLFAEAQAAEFETATNAVKNMGVGWNLGNTLDANDATKTWTTTVQHETCWGQPVTKPELFKMMKEAGFGAIRVPVTWYQEMDANGKVNEAWMKRVKEVVDYVVAQDMYCIINVHHDTGADKDAFKSWIKADEANYNQNKAKYEYLWRQIAEAFKDYGDKVLFESYNEMLDKLNSWCFASFAASGQYDATVATSAYNAINGYARSFVNAVRGTGGNNVRRNLIVNTYAAANGSGNWNAHLKDPLSKLVIPQGERDHIAVQVHAYPTIAGKTISAIRTDTRDLMNGLNTYFVSKGIPVIIGEWSTSNVDAKETDYDARKSLMFQFVDDFVAQAKALGIATFYWMGLSDGASRTMPSFNQADLAERIAKAYHGSNFQGKYPTADDFQTVYKVSYNSQWGELFLYGDWNSSAALKTSEYKGIRVELDGDYSSQLQVKIYGDKSGDNYKEQYGPLTAGTSTSTVTFNASTLGSNIYRITLQTLVAQAITAKVIKATLIKKDGSEVPGKISVGWGCTLTSESSPISWIPSITFSNPNRDDAIYNLQGQRLSKPTKGIVIQNGKKRIVR</sequence>
<proteinExistence type="evidence at protein level"/>
<dbReference type="EMBL" id="HQ634713">
    <property type="protein sequence ID" value="ADU86909.1"/>
    <property type="molecule type" value="Genomic_DNA"/>
</dbReference>
<accession>A0ACD6B8I2</accession>
<name>A0ACD6B8I2_9BACT</name>
<reference evidence="1" key="1">
    <citation type="submission" date="2010-11" db="EMBL/GenBank/DDBJ databases">
        <title>Diverse plant cell wall degrading enzymes retrieved from the yak rumen microbiome through constructing a BAC expression library.</title>
        <authorList>
            <person name="Dai X."/>
            <person name="Zhu Y."/>
            <person name="Luo Y."/>
            <person name="Zeng X."/>
            <person name="Song L."/>
            <person name="Chen F."/>
            <person name="Wang M."/>
            <person name="Li J."/>
            <person name="Xu J."/>
            <person name="Dong Z."/>
            <person name="Hu S."/>
            <person name="Liu D."/>
            <person name="Li L."/>
            <person name="Huang L."/>
            <person name="Dong X."/>
        </authorList>
    </citation>
    <scope>NUCLEOTIDE SEQUENCE</scope>
</reference>
<organism evidence="1">
    <name type="scientific">uncultured bacterium</name>
    <dbReference type="NCBI Taxonomy" id="77133"/>
    <lineage>
        <taxon>Bacteria</taxon>
        <taxon>environmental samples</taxon>
    </lineage>
</organism>
<evidence type="ECO:0007829" key="2">
    <source>
        <dbReference type="PDB" id="6XSO"/>
    </source>
</evidence>
<accession>H2BCH8</accession>
<protein>
    <submittedName>
        <fullName evidence="1">Cellulase</fullName>
    </submittedName>
</protein>